<dbReference type="Proteomes" id="UP000215043">
    <property type="component" value="Chromosome"/>
</dbReference>
<proteinExistence type="predicted"/>
<name>A0A099D3L1_9ACTN</name>
<accession>A0A099D3L1</accession>
<dbReference type="KEGG" id="aey:CDG81_13925"/>
<feature type="transmembrane region" description="Helical" evidence="2">
    <location>
        <begin position="164"/>
        <end position="184"/>
    </location>
</feature>
<protein>
    <submittedName>
        <fullName evidence="3">Uncharacterized protein</fullName>
    </submittedName>
</protein>
<feature type="compositionally biased region" description="Low complexity" evidence="1">
    <location>
        <begin position="320"/>
        <end position="329"/>
    </location>
</feature>
<feature type="compositionally biased region" description="Polar residues" evidence="1">
    <location>
        <begin position="566"/>
        <end position="575"/>
    </location>
</feature>
<feature type="compositionally biased region" description="Polar residues" evidence="1">
    <location>
        <begin position="429"/>
        <end position="442"/>
    </location>
</feature>
<evidence type="ECO:0000313" key="5">
    <source>
        <dbReference type="Proteomes" id="UP000029737"/>
    </source>
</evidence>
<dbReference type="AlphaFoldDB" id="A0A099D3L1"/>
<dbReference type="HOGENOM" id="CLU_473830_0_0_11"/>
<dbReference type="EMBL" id="CP022752">
    <property type="protein sequence ID" value="ASU79206.1"/>
    <property type="molecule type" value="Genomic_DNA"/>
</dbReference>
<feature type="transmembrane region" description="Helical" evidence="2">
    <location>
        <begin position="68"/>
        <end position="90"/>
    </location>
</feature>
<evidence type="ECO:0000313" key="3">
    <source>
        <dbReference type="EMBL" id="ASU79206.1"/>
    </source>
</evidence>
<dbReference type="EMBL" id="JPMV01000028">
    <property type="protein sequence ID" value="KGI80619.1"/>
    <property type="molecule type" value="Genomic_DNA"/>
</dbReference>
<evidence type="ECO:0000256" key="1">
    <source>
        <dbReference type="SAM" id="MobiDB-lite"/>
    </source>
</evidence>
<dbReference type="OrthoDB" id="4855643at2"/>
<feature type="transmembrane region" description="Helical" evidence="2">
    <location>
        <begin position="222"/>
        <end position="243"/>
    </location>
</feature>
<evidence type="ECO:0000256" key="2">
    <source>
        <dbReference type="SAM" id="Phobius"/>
    </source>
</evidence>
<dbReference type="Proteomes" id="UP000029737">
    <property type="component" value="Unassembled WGS sequence"/>
</dbReference>
<feature type="transmembrane region" description="Helical" evidence="2">
    <location>
        <begin position="110"/>
        <end position="128"/>
    </location>
</feature>
<reference evidence="3 6" key="2">
    <citation type="submission" date="2017-08" db="EMBL/GenBank/DDBJ databases">
        <title>The complete genome sequence of moderately halophilic actinomycete Actinopolyspora erythraea YIM 90600, the producer of novel erythromycin, novel actinopolysporins A-C and tubercidin.</title>
        <authorList>
            <person name="Yin M."/>
            <person name="Tang S."/>
        </authorList>
    </citation>
    <scope>NUCLEOTIDE SEQUENCE [LARGE SCALE GENOMIC DNA]</scope>
    <source>
        <strain evidence="3 6">YIM 90600</strain>
    </source>
</reference>
<sequence>MRWPLWVWPFDDIGDGLGNKLGELLVSSVEKAMRSMWEASLALLRGAFTVADRFSVFTVDPRTEPVSVLWPIMLWLSGVLALGLFCWQLVMTSLRGGSGFLRLVTGPMQYGLALAVTTGMVGGFLAAADGLTRGILDYGLGVSNFQDALEASSFLDTALDTEKAYLLGICAVIGIIPAGIGFVLEMLFREAAIYVLVITIPITAAGLLANVSKNWFWTTTRWMLACIAMKPVLALTLVLGIAIHAGSNGVSGLLAGIGVLMISLVVPWPLFKLFAFVDPNADAGAAFRRGISSAGLDSYGANSPAFKAASMAYDKLTGGTSNGGDNDMSGSGGEGPLENATTQRFDQALSTAEADAAGTGGVAAGTAGAASGVGLAAAATGQTVSAGGSGGSSSASPTSSANRGAITASDGHGPQGATPGSQPGAEPSAGSSTGDESASSAGVRSEPTAEAAGAGDGPTSESEPTGEAGQASEGEAVAPAGAAEPEGAPTSPDTGGGEPPPSPGSADEHSFPSESPGPLDPGPPETAPSDDDGDEDPGGGGVPPSDRGPRGGPRGGGGGASGGGAEQSTDTAVIT</sequence>
<reference evidence="4 5" key="1">
    <citation type="journal article" date="2014" name="PLoS ONE">
        <title>Identification and Characterization of a New Erythromycin Biosynthetic Gene Cluster in Actinopolyspora erythraea YIM90600, a Novel Erythronolide-Producing Halophilic Actinomycete Isolated from Salt Field.</title>
        <authorList>
            <person name="Chen D."/>
            <person name="Feng J."/>
            <person name="Huang L."/>
            <person name="Zhang Q."/>
            <person name="Wu J."/>
            <person name="Zhu X."/>
            <person name="Duan Y."/>
            <person name="Xu Z."/>
        </authorList>
    </citation>
    <scope>NUCLEOTIDE SEQUENCE [LARGE SCALE GENOMIC DNA]</scope>
    <source>
        <strain evidence="4 5">YIM90600</strain>
    </source>
</reference>
<keyword evidence="2" id="KW-0472">Membrane</keyword>
<keyword evidence="2" id="KW-1133">Transmembrane helix</keyword>
<gene>
    <name evidence="3" type="ORF">CDG81_13925</name>
    <name evidence="4" type="ORF">IL38_15860</name>
</gene>
<feature type="region of interest" description="Disordered" evidence="1">
    <location>
        <begin position="382"/>
        <end position="575"/>
    </location>
</feature>
<dbReference type="RefSeq" id="WP_043574901.1">
    <property type="nucleotide sequence ID" value="NZ_CP022752.1"/>
</dbReference>
<keyword evidence="5" id="KW-1185">Reference proteome</keyword>
<dbReference type="eggNOG" id="COG3266">
    <property type="taxonomic scope" value="Bacteria"/>
</dbReference>
<evidence type="ECO:0000313" key="6">
    <source>
        <dbReference type="Proteomes" id="UP000215043"/>
    </source>
</evidence>
<feature type="transmembrane region" description="Helical" evidence="2">
    <location>
        <begin position="191"/>
        <end position="210"/>
    </location>
</feature>
<organism evidence="3 6">
    <name type="scientific">Actinopolyspora erythraea</name>
    <dbReference type="NCBI Taxonomy" id="414996"/>
    <lineage>
        <taxon>Bacteria</taxon>
        <taxon>Bacillati</taxon>
        <taxon>Actinomycetota</taxon>
        <taxon>Actinomycetes</taxon>
        <taxon>Actinopolysporales</taxon>
        <taxon>Actinopolysporaceae</taxon>
        <taxon>Actinopolyspora</taxon>
    </lineage>
</organism>
<evidence type="ECO:0000313" key="4">
    <source>
        <dbReference type="EMBL" id="KGI80619.1"/>
    </source>
</evidence>
<feature type="compositionally biased region" description="Acidic residues" evidence="1">
    <location>
        <begin position="528"/>
        <end position="537"/>
    </location>
</feature>
<feature type="transmembrane region" description="Helical" evidence="2">
    <location>
        <begin position="250"/>
        <end position="271"/>
    </location>
</feature>
<feature type="compositionally biased region" description="Low complexity" evidence="1">
    <location>
        <begin position="471"/>
        <end position="493"/>
    </location>
</feature>
<feature type="compositionally biased region" description="Low complexity" evidence="1">
    <location>
        <begin position="382"/>
        <end position="401"/>
    </location>
</feature>
<feature type="compositionally biased region" description="Gly residues" evidence="1">
    <location>
        <begin position="550"/>
        <end position="565"/>
    </location>
</feature>
<keyword evidence="2" id="KW-0812">Transmembrane</keyword>
<feature type="region of interest" description="Disordered" evidence="1">
    <location>
        <begin position="320"/>
        <end position="339"/>
    </location>
</feature>